<comment type="similarity">
    <text evidence="1">Belongs to the 4-hydroxybenzoyl-CoA thioesterase family.</text>
</comment>
<protein>
    <submittedName>
        <fullName evidence="3">Acyl-CoA thioesterase</fullName>
        <ecNumber evidence="3">3.1.2.-</ecNumber>
    </submittedName>
</protein>
<dbReference type="GO" id="GO:0016787">
    <property type="term" value="F:hydrolase activity"/>
    <property type="evidence" value="ECO:0007669"/>
    <property type="project" value="UniProtKB-KW"/>
</dbReference>
<dbReference type="PANTHER" id="PTHR31793:SF27">
    <property type="entry name" value="NOVEL THIOESTERASE SUPERFAMILY DOMAIN AND SAPOSIN A-TYPE DOMAIN CONTAINING PROTEIN (0610012H03RIK)"/>
    <property type="match status" value="1"/>
</dbReference>
<sequence length="144" mass="16826">MKTLEDLCRVQVKFSEIDSMRRVWHGSFVTYFEDGRESFGRRYPGIGYADMQREGIYAPVYDLHVKYLAPLALNDRAVIHTAYVYHPGARLDYNYRVYRESDGVLCAEGDTVQLFIDESGELMLEEPAYYREWKERFLLSSGGK</sequence>
<proteinExistence type="inferred from homology"/>
<dbReference type="Proteomes" id="UP001169458">
    <property type="component" value="Unassembled WGS sequence"/>
</dbReference>
<dbReference type="RefSeq" id="WP_289559608.1">
    <property type="nucleotide sequence ID" value="NZ_JAUDEN010000011.1"/>
</dbReference>
<keyword evidence="4" id="KW-1185">Reference proteome</keyword>
<evidence type="ECO:0000313" key="4">
    <source>
        <dbReference type="Proteomes" id="UP001169458"/>
    </source>
</evidence>
<dbReference type="InterPro" id="IPR029069">
    <property type="entry name" value="HotDog_dom_sf"/>
</dbReference>
<dbReference type="EC" id="3.1.2.-" evidence="3"/>
<name>A0ABT7VHK3_9BACE</name>
<gene>
    <name evidence="3" type="ORF">QUW60_07590</name>
</gene>
<dbReference type="SUPFAM" id="SSF54637">
    <property type="entry name" value="Thioesterase/thiol ester dehydrase-isomerase"/>
    <property type="match status" value="1"/>
</dbReference>
<dbReference type="EMBL" id="JAUDEN010000011">
    <property type="protein sequence ID" value="MDM8325093.1"/>
    <property type="molecule type" value="Genomic_DNA"/>
</dbReference>
<evidence type="ECO:0000256" key="1">
    <source>
        <dbReference type="ARBA" id="ARBA00005953"/>
    </source>
</evidence>
<dbReference type="Pfam" id="PF13279">
    <property type="entry name" value="4HBT_2"/>
    <property type="match status" value="1"/>
</dbReference>
<dbReference type="CDD" id="cd00586">
    <property type="entry name" value="4HBT"/>
    <property type="match status" value="1"/>
</dbReference>
<dbReference type="Gene3D" id="3.10.129.10">
    <property type="entry name" value="Hotdog Thioesterase"/>
    <property type="match status" value="1"/>
</dbReference>
<dbReference type="PANTHER" id="PTHR31793">
    <property type="entry name" value="4-HYDROXYBENZOYL-COA THIOESTERASE FAMILY MEMBER"/>
    <property type="match status" value="1"/>
</dbReference>
<accession>A0ABT7VHK3</accession>
<evidence type="ECO:0000256" key="2">
    <source>
        <dbReference type="ARBA" id="ARBA00022801"/>
    </source>
</evidence>
<comment type="caution">
    <text evidence="3">The sequence shown here is derived from an EMBL/GenBank/DDBJ whole genome shotgun (WGS) entry which is preliminary data.</text>
</comment>
<dbReference type="InterPro" id="IPR050563">
    <property type="entry name" value="4-hydroxybenzoyl-CoA_TE"/>
</dbReference>
<organism evidence="3 4">
    <name type="scientific">Bacteroides gallinaceum</name>
    <dbReference type="NCBI Taxonomy" id="1462571"/>
    <lineage>
        <taxon>Bacteria</taxon>
        <taxon>Pseudomonadati</taxon>
        <taxon>Bacteroidota</taxon>
        <taxon>Bacteroidia</taxon>
        <taxon>Bacteroidales</taxon>
        <taxon>Bacteroidaceae</taxon>
        <taxon>Bacteroides</taxon>
    </lineage>
</organism>
<keyword evidence="2 3" id="KW-0378">Hydrolase</keyword>
<reference evidence="4" key="1">
    <citation type="submission" date="2023-07" db="EMBL/GenBank/DDBJ databases">
        <title>Identification and characterization of horizontal gene transfer across gut microbiota members of farm animals based on homology search.</title>
        <authorList>
            <person name="Schwarzerova J."/>
            <person name="Nykrynova M."/>
            <person name="Jureckova K."/>
            <person name="Cejkova D."/>
            <person name="Rychlik I."/>
        </authorList>
    </citation>
    <scope>NUCLEOTIDE SEQUENCE [LARGE SCALE GENOMIC DNA]</scope>
    <source>
        <strain evidence="4">109_WCHN</strain>
    </source>
</reference>
<evidence type="ECO:0000313" key="3">
    <source>
        <dbReference type="EMBL" id="MDM8325093.1"/>
    </source>
</evidence>